<evidence type="ECO:0000256" key="1">
    <source>
        <dbReference type="ARBA" id="ARBA00022723"/>
    </source>
</evidence>
<evidence type="ECO:0000313" key="5">
    <source>
        <dbReference type="Proteomes" id="UP000050320"/>
    </source>
</evidence>
<proteinExistence type="predicted"/>
<dbReference type="Gene3D" id="3.30.980.10">
    <property type="entry name" value="Threonyl-trna Synthetase, Chain A, domain 2"/>
    <property type="match status" value="1"/>
</dbReference>
<keyword evidence="4" id="KW-0030">Aminoacyl-tRNA synthetase</keyword>
<dbReference type="RefSeq" id="WP_054963842.1">
    <property type="nucleotide sequence ID" value="NZ_LJCQ01000056.1"/>
</dbReference>
<organism evidence="4 5">
    <name type="scientific">Acidiplasma aeolicum</name>
    <dbReference type="NCBI Taxonomy" id="507754"/>
    <lineage>
        <taxon>Archaea</taxon>
        <taxon>Methanobacteriati</taxon>
        <taxon>Thermoplasmatota</taxon>
        <taxon>Thermoplasmata</taxon>
        <taxon>Thermoplasmatales</taxon>
        <taxon>Ferroplasmaceae</taxon>
        <taxon>Acidiplasma</taxon>
    </lineage>
</organism>
<evidence type="ECO:0000256" key="2">
    <source>
        <dbReference type="ARBA" id="ARBA00022833"/>
    </source>
</evidence>
<dbReference type="GO" id="GO:0046872">
    <property type="term" value="F:metal ion binding"/>
    <property type="evidence" value="ECO:0007669"/>
    <property type="project" value="UniProtKB-KW"/>
</dbReference>
<sequence length="237" mass="27414">METEKLFLKDSYLKECDSKAVTVEFTDLTVDKTVFYPTSYGQQNDKGEIEIEGKKYSIVDVWEDGQLVHLISLDTYPQNLDGVNIHQSIDWNIRYNHMRYRTALFIIGGLAFKFYNAKSRISQTYENYAWIDIYIDNIKQDIIDRLIDETNRIIKQNLPVEIKYADNNEFSIDKQMFGFSTGSIPQDEKLRVVNIPGLPLQADYGLHVKSTGEIGTVEFKTSMVKGKLDKRLTITLK</sequence>
<dbReference type="OrthoDB" id="11392at2157"/>
<dbReference type="PATRIC" id="fig|507754.4.peg.1607"/>
<keyword evidence="2" id="KW-0862">Zinc</keyword>
<protein>
    <submittedName>
        <fullName evidence="4">Alanyl-tRNA synthetase</fullName>
    </submittedName>
</protein>
<dbReference type="InterPro" id="IPR018163">
    <property type="entry name" value="Thr/Ala-tRNA-synth_IIc_edit"/>
</dbReference>
<evidence type="ECO:0000313" key="3">
    <source>
        <dbReference type="EMBL" id="KPV47473.1"/>
    </source>
</evidence>
<dbReference type="EMBL" id="LJCQ01000056">
    <property type="protein sequence ID" value="KPV47473.1"/>
    <property type="molecule type" value="Genomic_DNA"/>
</dbReference>
<keyword evidence="5" id="KW-1185">Reference proteome</keyword>
<evidence type="ECO:0000313" key="4">
    <source>
        <dbReference type="EMBL" id="KQB35900.1"/>
    </source>
</evidence>
<dbReference type="PANTHER" id="PTHR43462">
    <property type="entry name" value="ALANYL-TRNA EDITING PROTEIN"/>
    <property type="match status" value="1"/>
</dbReference>
<dbReference type="InterPro" id="IPR051335">
    <property type="entry name" value="Alanyl-tRNA_Editing_Enzymes"/>
</dbReference>
<dbReference type="SUPFAM" id="SSF55186">
    <property type="entry name" value="ThrRS/AlaRS common domain"/>
    <property type="match status" value="1"/>
</dbReference>
<dbReference type="GO" id="GO:0004812">
    <property type="term" value="F:aminoacyl-tRNA ligase activity"/>
    <property type="evidence" value="ECO:0007669"/>
    <property type="project" value="UniProtKB-KW"/>
</dbReference>
<dbReference type="EMBL" id="LKBG01000071">
    <property type="protein sequence ID" value="KQB35900.1"/>
    <property type="molecule type" value="Genomic_DNA"/>
</dbReference>
<name>A0A0N8VL95_9ARCH</name>
<evidence type="ECO:0000313" key="6">
    <source>
        <dbReference type="Proteomes" id="UP000050515"/>
    </source>
</evidence>
<reference evidence="4 5" key="2">
    <citation type="submission" date="2015-09" db="EMBL/GenBank/DDBJ databases">
        <title>Heavy metals and arsenic resistance mechanisms in polyextremophilic archaea of the family Ferroplasmaceae.</title>
        <authorList>
            <person name="Bulaev A.G."/>
            <person name="Kanygina A.V."/>
        </authorList>
    </citation>
    <scope>NUCLEOTIDE SEQUENCE [LARGE SCALE GENOMIC DNA]</scope>
    <source>
        <strain evidence="4 5">VT</strain>
    </source>
</reference>
<dbReference type="Proteomes" id="UP000050320">
    <property type="component" value="Unassembled WGS sequence"/>
</dbReference>
<dbReference type="InterPro" id="IPR009000">
    <property type="entry name" value="Transl_B-barrel_sf"/>
</dbReference>
<dbReference type="AlphaFoldDB" id="A0A0N8VL95"/>
<comment type="caution">
    <text evidence="4">The sequence shown here is derived from an EMBL/GenBank/DDBJ whole genome shotgun (WGS) entry which is preliminary data.</text>
</comment>
<accession>A0A0N8VL95</accession>
<keyword evidence="1" id="KW-0479">Metal-binding</keyword>
<dbReference type="Gene3D" id="2.40.30.130">
    <property type="match status" value="1"/>
</dbReference>
<reference evidence="3 6" key="1">
    <citation type="submission" date="2015-09" db="EMBL/GenBank/DDBJ databases">
        <title>Draft genome sequence of Acidiplasma aeolicum DSM 18409.</title>
        <authorList>
            <person name="Hemp J."/>
        </authorList>
    </citation>
    <scope>NUCLEOTIDE SEQUENCE [LARGE SCALE GENOMIC DNA]</scope>
    <source>
        <strain evidence="3 6">V</strain>
    </source>
</reference>
<dbReference type="SUPFAM" id="SSF50447">
    <property type="entry name" value="Translation proteins"/>
    <property type="match status" value="1"/>
</dbReference>
<dbReference type="PANTHER" id="PTHR43462:SF1">
    <property type="entry name" value="ALANYL-TRNA EDITING PROTEIN AARSD1"/>
    <property type="match status" value="1"/>
</dbReference>
<dbReference type="Proteomes" id="UP000050515">
    <property type="component" value="Unassembled WGS sequence"/>
</dbReference>
<dbReference type="GO" id="GO:0002161">
    <property type="term" value="F:aminoacyl-tRNA deacylase activity"/>
    <property type="evidence" value="ECO:0007669"/>
    <property type="project" value="UniProtKB-ARBA"/>
</dbReference>
<dbReference type="GO" id="GO:0000166">
    <property type="term" value="F:nucleotide binding"/>
    <property type="evidence" value="ECO:0007669"/>
    <property type="project" value="InterPro"/>
</dbReference>
<gene>
    <name evidence="4" type="ORF">AOG54_08405</name>
    <name evidence="3" type="ORF">SE19_00840</name>
</gene>
<keyword evidence="4" id="KW-0436">Ligase</keyword>